<evidence type="ECO:0000313" key="7">
    <source>
        <dbReference type="Proteomes" id="UP000215931"/>
    </source>
</evidence>
<dbReference type="InterPro" id="IPR009057">
    <property type="entry name" value="Homeodomain-like_sf"/>
</dbReference>
<accession>A0A271KKZ5</accession>
<keyword evidence="1" id="KW-0805">Transcription regulation</keyword>
<name>A0A271KKZ5_9HYPH</name>
<dbReference type="GO" id="GO:0003700">
    <property type="term" value="F:DNA-binding transcription factor activity"/>
    <property type="evidence" value="ECO:0007669"/>
    <property type="project" value="TreeGrafter"/>
</dbReference>
<dbReference type="Pfam" id="PF00440">
    <property type="entry name" value="TetR_N"/>
    <property type="match status" value="1"/>
</dbReference>
<protein>
    <submittedName>
        <fullName evidence="6">TetR family transcriptional regulator</fullName>
    </submittedName>
</protein>
<keyword evidence="7" id="KW-1185">Reference proteome</keyword>
<organism evidence="6 7">
    <name type="scientific">Mesorhizobium wenxiniae</name>
    <dbReference type="NCBI Taxonomy" id="2014805"/>
    <lineage>
        <taxon>Bacteria</taxon>
        <taxon>Pseudomonadati</taxon>
        <taxon>Pseudomonadota</taxon>
        <taxon>Alphaproteobacteria</taxon>
        <taxon>Hyphomicrobiales</taxon>
        <taxon>Phyllobacteriaceae</taxon>
        <taxon>Mesorhizobium</taxon>
    </lineage>
</organism>
<dbReference type="InterPro" id="IPR036271">
    <property type="entry name" value="Tet_transcr_reg_TetR-rel_C_sf"/>
</dbReference>
<evidence type="ECO:0000256" key="4">
    <source>
        <dbReference type="PROSITE-ProRule" id="PRU00335"/>
    </source>
</evidence>
<evidence type="ECO:0000313" key="6">
    <source>
        <dbReference type="EMBL" id="PAP95777.1"/>
    </source>
</evidence>
<dbReference type="SUPFAM" id="SSF48498">
    <property type="entry name" value="Tetracyclin repressor-like, C-terminal domain"/>
    <property type="match status" value="1"/>
</dbReference>
<dbReference type="PANTHER" id="PTHR30055">
    <property type="entry name" value="HTH-TYPE TRANSCRIPTIONAL REGULATOR RUTR"/>
    <property type="match status" value="1"/>
</dbReference>
<dbReference type="PROSITE" id="PS50977">
    <property type="entry name" value="HTH_TETR_2"/>
    <property type="match status" value="1"/>
</dbReference>
<dbReference type="GO" id="GO:0000976">
    <property type="term" value="F:transcription cis-regulatory region binding"/>
    <property type="evidence" value="ECO:0007669"/>
    <property type="project" value="TreeGrafter"/>
</dbReference>
<dbReference type="SUPFAM" id="SSF46689">
    <property type="entry name" value="Homeodomain-like"/>
    <property type="match status" value="1"/>
</dbReference>
<dbReference type="Pfam" id="PF17935">
    <property type="entry name" value="TetR_C_27"/>
    <property type="match status" value="1"/>
</dbReference>
<gene>
    <name evidence="6" type="ORF">CIT31_08170</name>
</gene>
<feature type="domain" description="HTH tetR-type" evidence="5">
    <location>
        <begin position="17"/>
        <end position="77"/>
    </location>
</feature>
<feature type="DNA-binding region" description="H-T-H motif" evidence="4">
    <location>
        <begin position="40"/>
        <end position="59"/>
    </location>
</feature>
<dbReference type="RefSeq" id="WP_095518187.1">
    <property type="nucleotide sequence ID" value="NZ_NPKH01000016.1"/>
</dbReference>
<keyword evidence="2 4" id="KW-0238">DNA-binding</keyword>
<dbReference type="OrthoDB" id="9802802at2"/>
<evidence type="ECO:0000256" key="2">
    <source>
        <dbReference type="ARBA" id="ARBA00023125"/>
    </source>
</evidence>
<dbReference type="InterPro" id="IPR050109">
    <property type="entry name" value="HTH-type_TetR-like_transc_reg"/>
</dbReference>
<evidence type="ECO:0000259" key="5">
    <source>
        <dbReference type="PROSITE" id="PS50977"/>
    </source>
</evidence>
<dbReference type="AlphaFoldDB" id="A0A271KKZ5"/>
<dbReference type="Proteomes" id="UP000215931">
    <property type="component" value="Unassembled WGS sequence"/>
</dbReference>
<dbReference type="PANTHER" id="PTHR30055:SF151">
    <property type="entry name" value="TRANSCRIPTIONAL REGULATORY PROTEIN"/>
    <property type="match status" value="1"/>
</dbReference>
<reference evidence="6 7" key="1">
    <citation type="submission" date="2017-08" db="EMBL/GenBank/DDBJ databases">
        <title>Mesorhizobium wenxinae sp. nov., a novel rhizobial species isolated from root nodules of chickpea (Cicer arietinum L.).</title>
        <authorList>
            <person name="Zhang J."/>
        </authorList>
    </citation>
    <scope>NUCLEOTIDE SEQUENCE [LARGE SCALE GENOMIC DNA]</scope>
    <source>
        <strain evidence="7">WYCCWR 10019</strain>
    </source>
</reference>
<sequence>MNNTLDTLDKAVDVVRQENVARILDCAERLFRHYGYGKTNVADIARELGMSTANIYRFFASKVEIHQAVCGRMLATCYQLTYDACHSPGTASERLRRYVQTHYQWTRDTMLDQEKVHEMVVVAIERDWHVIERHIDRIRGLVAEVISEGIAAGEFADQDPEVASRCFGAAIITLCHPQMVAQCLAKKNRAMPDELIEFAIRALKK</sequence>
<dbReference type="EMBL" id="NPKH01000016">
    <property type="protein sequence ID" value="PAP95777.1"/>
    <property type="molecule type" value="Genomic_DNA"/>
</dbReference>
<dbReference type="PRINTS" id="PR00455">
    <property type="entry name" value="HTHTETR"/>
</dbReference>
<comment type="caution">
    <text evidence="6">The sequence shown here is derived from an EMBL/GenBank/DDBJ whole genome shotgun (WGS) entry which is preliminary data.</text>
</comment>
<dbReference type="InterPro" id="IPR001647">
    <property type="entry name" value="HTH_TetR"/>
</dbReference>
<keyword evidence="3" id="KW-0804">Transcription</keyword>
<dbReference type="InterPro" id="IPR041478">
    <property type="entry name" value="TetR_C_27"/>
</dbReference>
<dbReference type="Gene3D" id="1.10.357.10">
    <property type="entry name" value="Tetracycline Repressor, domain 2"/>
    <property type="match status" value="1"/>
</dbReference>
<evidence type="ECO:0000256" key="3">
    <source>
        <dbReference type="ARBA" id="ARBA00023163"/>
    </source>
</evidence>
<proteinExistence type="predicted"/>
<evidence type="ECO:0000256" key="1">
    <source>
        <dbReference type="ARBA" id="ARBA00023015"/>
    </source>
</evidence>